<name>A0A6J7GFI3_9ZZZZ</name>
<evidence type="ECO:0000313" key="1">
    <source>
        <dbReference type="EMBL" id="CAB4907141.1"/>
    </source>
</evidence>
<organism evidence="1">
    <name type="scientific">freshwater metagenome</name>
    <dbReference type="NCBI Taxonomy" id="449393"/>
    <lineage>
        <taxon>unclassified sequences</taxon>
        <taxon>metagenomes</taxon>
        <taxon>ecological metagenomes</taxon>
    </lineage>
</organism>
<gene>
    <name evidence="1" type="ORF">UFOPK3564_00968</name>
</gene>
<dbReference type="EMBL" id="CAFBMK010000039">
    <property type="protein sequence ID" value="CAB4907141.1"/>
    <property type="molecule type" value="Genomic_DNA"/>
</dbReference>
<protein>
    <submittedName>
        <fullName evidence="1">Unannotated protein</fullName>
    </submittedName>
</protein>
<sequence length="255" mass="26415">MSPTRTTITRSLPTAALLGAVLLAGPATGTAAAAKHTPCPTAGTTLVRTTGPNVRVWREGTTLKACTRRPGQRRYLRTLGPWSSATKVAVGGTSVAWTTRVATPDAPADRLASRDLRTGSTWLSTTRAIPAASASAPAASDTVLRLLTDGRATAWVTARGVVAAAVRTFDPEATTLYGEGLPGTVPSHVGRRFVLADVGPSQAASVASRLALSVGGDGDECGGTNDHRVDVPAVDGVPQRWFVYASESYERPNCP</sequence>
<dbReference type="AlphaFoldDB" id="A0A6J7GFI3"/>
<reference evidence="1" key="1">
    <citation type="submission" date="2020-05" db="EMBL/GenBank/DDBJ databases">
        <authorList>
            <person name="Chiriac C."/>
            <person name="Salcher M."/>
            <person name="Ghai R."/>
            <person name="Kavagutti S V."/>
        </authorList>
    </citation>
    <scope>NUCLEOTIDE SEQUENCE</scope>
</reference>
<accession>A0A6J7GFI3</accession>
<proteinExistence type="predicted"/>